<accession>A0ABR2KDA2</accession>
<evidence type="ECO:0000313" key="4">
    <source>
        <dbReference type="Proteomes" id="UP001470230"/>
    </source>
</evidence>
<name>A0ABR2KDA2_9EUKA</name>
<dbReference type="InterPro" id="IPR045759">
    <property type="entry name" value="Ap4A_phos1/2_N"/>
</dbReference>
<dbReference type="Pfam" id="PF09830">
    <property type="entry name" value="ATP_transf"/>
    <property type="match status" value="1"/>
</dbReference>
<keyword evidence="4" id="KW-1185">Reference proteome</keyword>
<dbReference type="Pfam" id="PF19327">
    <property type="entry name" value="Ap4A_phos_N"/>
    <property type="match status" value="1"/>
</dbReference>
<comment type="caution">
    <text evidence="3">The sequence shown here is derived from an EMBL/GenBank/DDBJ whole genome shotgun (WGS) entry which is preliminary data.</text>
</comment>
<protein>
    <recommendedName>
        <fullName evidence="5">ATP adenylyltransferase</fullName>
    </recommendedName>
</protein>
<evidence type="ECO:0000313" key="3">
    <source>
        <dbReference type="EMBL" id="KAK8889069.1"/>
    </source>
</evidence>
<gene>
    <name evidence="3" type="ORF">M9Y10_033813</name>
</gene>
<dbReference type="Gene3D" id="3.30.428.70">
    <property type="match status" value="1"/>
</dbReference>
<dbReference type="SUPFAM" id="SSF54197">
    <property type="entry name" value="HIT-like"/>
    <property type="match status" value="1"/>
</dbReference>
<evidence type="ECO:0000259" key="2">
    <source>
        <dbReference type="Pfam" id="PF19327"/>
    </source>
</evidence>
<evidence type="ECO:0008006" key="5">
    <source>
        <dbReference type="Google" id="ProtNLM"/>
    </source>
</evidence>
<dbReference type="InterPro" id="IPR009163">
    <property type="entry name" value="Ap4A_phos1/2"/>
</dbReference>
<feature type="domain" description="Ap4A phosphorylase 1/2 N-terminal" evidence="2">
    <location>
        <begin position="45"/>
        <end position="168"/>
    </location>
</feature>
<proteinExistence type="predicted"/>
<dbReference type="PANTHER" id="PTHR38420:SF1">
    <property type="entry name" value="PUTATIVE (AFU_ORTHOLOGUE AFUA_5G14690)-RELATED"/>
    <property type="match status" value="1"/>
</dbReference>
<feature type="domain" description="ATP adenylyltransferase C-terminal" evidence="1">
    <location>
        <begin position="179"/>
        <end position="273"/>
    </location>
</feature>
<dbReference type="InterPro" id="IPR019200">
    <property type="entry name" value="ATP_adenylylTrfase_C"/>
</dbReference>
<dbReference type="PANTHER" id="PTHR38420">
    <property type="entry name" value="AP-4-A PHOSPHORYLASE II"/>
    <property type="match status" value="1"/>
</dbReference>
<dbReference type="InterPro" id="IPR043171">
    <property type="entry name" value="Ap4A_phos1/2-like"/>
</dbReference>
<reference evidence="3 4" key="1">
    <citation type="submission" date="2024-04" db="EMBL/GenBank/DDBJ databases">
        <title>Tritrichomonas musculus Genome.</title>
        <authorList>
            <person name="Alves-Ferreira E."/>
            <person name="Grigg M."/>
            <person name="Lorenzi H."/>
            <person name="Galac M."/>
        </authorList>
    </citation>
    <scope>NUCLEOTIDE SEQUENCE [LARGE SCALE GENOMIC DNA]</scope>
    <source>
        <strain evidence="3 4">EAF2021</strain>
    </source>
</reference>
<organism evidence="3 4">
    <name type="scientific">Tritrichomonas musculus</name>
    <dbReference type="NCBI Taxonomy" id="1915356"/>
    <lineage>
        <taxon>Eukaryota</taxon>
        <taxon>Metamonada</taxon>
        <taxon>Parabasalia</taxon>
        <taxon>Tritrichomonadida</taxon>
        <taxon>Tritrichomonadidae</taxon>
        <taxon>Tritrichomonas</taxon>
    </lineage>
</organism>
<evidence type="ECO:0000259" key="1">
    <source>
        <dbReference type="Pfam" id="PF09830"/>
    </source>
</evidence>
<dbReference type="Proteomes" id="UP001470230">
    <property type="component" value="Unassembled WGS sequence"/>
</dbReference>
<sequence length="275" mass="31628">MVKQEMDENTISHQIDDLPKFYLQHATDCLEAKTARWLNDDNLEEHISKNGFSFIIHMNLPTAKKHKPLKVENPREPLLPPYPIHRLCEHYNSHYIFINKNMLCKGHVVISDDSKEHHQTDPLNLSDCDALSHVMNGFNGIGIGYYNCGIDSGCSQIHKHLQFVPFEKHPILDLMADEKKLPFIYYIKKIEKYEATQIYSAYNELIKFIKNSECYNFICGMNSVILIPRRIISNEAEVVINALGFCGHIMCNAENVESVRNDPMKTLVFTGFPAS</sequence>
<dbReference type="InterPro" id="IPR036265">
    <property type="entry name" value="HIT-like_sf"/>
</dbReference>
<dbReference type="EMBL" id="JAPFFF010000005">
    <property type="protein sequence ID" value="KAK8889069.1"/>
    <property type="molecule type" value="Genomic_DNA"/>
</dbReference>